<dbReference type="GO" id="GO:0015276">
    <property type="term" value="F:ligand-gated monoatomic ion channel activity"/>
    <property type="evidence" value="ECO:0007669"/>
    <property type="project" value="InterPro"/>
</dbReference>
<dbReference type="Proteomes" id="UP001138997">
    <property type="component" value="Unassembled WGS sequence"/>
</dbReference>
<keyword evidence="1 2" id="KW-0732">Signal</keyword>
<sequence length="290" mass="29801">MSRRLPAAGSALIALLAVAACAPADSDGAAGNSATPSEAAACAPADLDTLAANTLTVGTDTPAYTPWFEDNDPTNGKGFESAVAYAVAEQLGYTKDQVKWATVGFNAAVQPGRKTFDFDINQFSITDERKQAVDFSSGYYDVAQAVVTIKGSKAAGATSLADLKDVKLGAQVGTTSYQAIEDQIQPSQQPAVFDDNDKAKLALNNGQVDALVVDLPTALYLASAELDGGSVIGQLPAAGTATEQFGLLLAKDSSLTSCVSGAVDALRADGTLDKLETEWLTDAAGAPELK</sequence>
<feature type="signal peptide" evidence="2">
    <location>
        <begin position="1"/>
        <end position="19"/>
    </location>
</feature>
<dbReference type="InterPro" id="IPR001320">
    <property type="entry name" value="Iontro_rcpt_C"/>
</dbReference>
<dbReference type="GO" id="GO:0016020">
    <property type="term" value="C:membrane"/>
    <property type="evidence" value="ECO:0007669"/>
    <property type="project" value="InterPro"/>
</dbReference>
<evidence type="ECO:0000313" key="6">
    <source>
        <dbReference type="Proteomes" id="UP001138997"/>
    </source>
</evidence>
<dbReference type="InterPro" id="IPR001638">
    <property type="entry name" value="Solute-binding_3/MltF_N"/>
</dbReference>
<dbReference type="EMBL" id="JAJOMB010000010">
    <property type="protein sequence ID" value="MCD5313107.1"/>
    <property type="molecule type" value="Genomic_DNA"/>
</dbReference>
<dbReference type="PANTHER" id="PTHR35936:SF17">
    <property type="entry name" value="ARGININE-BINDING EXTRACELLULAR PROTEIN ARTP"/>
    <property type="match status" value="1"/>
</dbReference>
<dbReference type="PANTHER" id="PTHR35936">
    <property type="entry name" value="MEMBRANE-BOUND LYTIC MUREIN TRANSGLYCOSYLASE F"/>
    <property type="match status" value="1"/>
</dbReference>
<comment type="caution">
    <text evidence="5">The sequence shown here is derived from an EMBL/GenBank/DDBJ whole genome shotgun (WGS) entry which is preliminary data.</text>
</comment>
<evidence type="ECO:0000313" key="5">
    <source>
        <dbReference type="EMBL" id="MCD5313107.1"/>
    </source>
</evidence>
<dbReference type="CDD" id="cd13530">
    <property type="entry name" value="PBP2_peptides_like"/>
    <property type="match status" value="1"/>
</dbReference>
<dbReference type="Gene3D" id="3.40.190.10">
    <property type="entry name" value="Periplasmic binding protein-like II"/>
    <property type="match status" value="2"/>
</dbReference>
<organism evidence="5 6">
    <name type="scientific">Kineosporia babensis</name>
    <dbReference type="NCBI Taxonomy" id="499548"/>
    <lineage>
        <taxon>Bacteria</taxon>
        <taxon>Bacillati</taxon>
        <taxon>Actinomycetota</taxon>
        <taxon>Actinomycetes</taxon>
        <taxon>Kineosporiales</taxon>
        <taxon>Kineosporiaceae</taxon>
        <taxon>Kineosporia</taxon>
    </lineage>
</organism>
<dbReference type="PROSITE" id="PS51257">
    <property type="entry name" value="PROKAR_LIPOPROTEIN"/>
    <property type="match status" value="1"/>
</dbReference>
<dbReference type="AlphaFoldDB" id="A0A9X1SUL7"/>
<gene>
    <name evidence="5" type="ORF">LR394_19555</name>
</gene>
<dbReference type="RefSeq" id="WP_231443987.1">
    <property type="nucleotide sequence ID" value="NZ_JAJOMB010000010.1"/>
</dbReference>
<dbReference type="SMART" id="SM00079">
    <property type="entry name" value="PBPe"/>
    <property type="match status" value="1"/>
</dbReference>
<evidence type="ECO:0000256" key="1">
    <source>
        <dbReference type="ARBA" id="ARBA00022729"/>
    </source>
</evidence>
<name>A0A9X1SUL7_9ACTN</name>
<evidence type="ECO:0000259" key="4">
    <source>
        <dbReference type="SMART" id="SM00079"/>
    </source>
</evidence>
<feature type="domain" description="Solute-binding protein family 3/N-terminal" evidence="3">
    <location>
        <begin position="54"/>
        <end position="283"/>
    </location>
</feature>
<proteinExistence type="predicted"/>
<keyword evidence="6" id="KW-1185">Reference proteome</keyword>
<dbReference type="Pfam" id="PF00497">
    <property type="entry name" value="SBP_bac_3"/>
    <property type="match status" value="1"/>
</dbReference>
<feature type="chain" id="PRO_5040882974" evidence="2">
    <location>
        <begin position="20"/>
        <end position="290"/>
    </location>
</feature>
<feature type="domain" description="Ionotropic glutamate receptor C-terminal" evidence="4">
    <location>
        <begin position="54"/>
        <end position="282"/>
    </location>
</feature>
<accession>A0A9X1SUL7</accession>
<dbReference type="SUPFAM" id="SSF53850">
    <property type="entry name" value="Periplasmic binding protein-like II"/>
    <property type="match status" value="1"/>
</dbReference>
<dbReference type="SMART" id="SM00062">
    <property type="entry name" value="PBPb"/>
    <property type="match status" value="1"/>
</dbReference>
<evidence type="ECO:0000259" key="3">
    <source>
        <dbReference type="SMART" id="SM00062"/>
    </source>
</evidence>
<reference evidence="5" key="1">
    <citation type="submission" date="2021-11" db="EMBL/GenBank/DDBJ databases">
        <title>Streptomyces corallinus and Kineosporia corallina sp. nov., two new coral-derived marine actinobacteria.</title>
        <authorList>
            <person name="Buangrab K."/>
            <person name="Sutthacheep M."/>
            <person name="Yeemin T."/>
            <person name="Harunari E."/>
            <person name="Igarashi Y."/>
            <person name="Sripreechasak P."/>
            <person name="Kanchanasin P."/>
            <person name="Tanasupawat S."/>
            <person name="Phongsopitanun W."/>
        </authorList>
    </citation>
    <scope>NUCLEOTIDE SEQUENCE</scope>
    <source>
        <strain evidence="5">JCM 31032</strain>
    </source>
</reference>
<evidence type="ECO:0000256" key="2">
    <source>
        <dbReference type="SAM" id="SignalP"/>
    </source>
</evidence>
<protein>
    <submittedName>
        <fullName evidence="5">ABC transporter substrate-binding protein</fullName>
    </submittedName>
</protein>